<dbReference type="InterPro" id="IPR044730">
    <property type="entry name" value="RNase_H-like_dom_plant"/>
</dbReference>
<sequence>MECGQNQQPFPRALPPYSTNCTKQVRDPTPAETLNKALQAAREWERAQLNTVTPQPPSSNQIPDLEPSLVSSPELIICNTDGACDSRSLQAGMGWVFLDASSTEINRGACSRPFVASASMAEALAIREALFHAIAQGFTSIWLRSDAQALIKAISMKRGPTELHGVLSDIDSLASSFLRCRFSFLPRSQNGLADSIAKAHLLLNSGSRLN</sequence>
<feature type="domain" description="RNase H type-1" evidence="2">
    <location>
        <begin position="79"/>
        <end position="199"/>
    </location>
</feature>
<evidence type="ECO:0000256" key="1">
    <source>
        <dbReference type="SAM" id="MobiDB-lite"/>
    </source>
</evidence>
<dbReference type="InterPro" id="IPR036397">
    <property type="entry name" value="RNaseH_sf"/>
</dbReference>
<dbReference type="PANTHER" id="PTHR47074">
    <property type="entry name" value="BNAC02G40300D PROTEIN"/>
    <property type="match status" value="1"/>
</dbReference>
<dbReference type="Proteomes" id="UP000266723">
    <property type="component" value="Unassembled WGS sequence"/>
</dbReference>
<name>A0ABQ7AEY9_BRACR</name>
<dbReference type="InterPro" id="IPR002156">
    <property type="entry name" value="RNaseH_domain"/>
</dbReference>
<dbReference type="InterPro" id="IPR052929">
    <property type="entry name" value="RNase_H-like_EbsB-rel"/>
</dbReference>
<dbReference type="PANTHER" id="PTHR47074:SF49">
    <property type="entry name" value="POLYNUCLEOTIDYL TRANSFERASE, RIBONUCLEASE H-LIKE SUPERFAMILY PROTEIN"/>
    <property type="match status" value="1"/>
</dbReference>
<organism evidence="3 4">
    <name type="scientific">Brassica cretica</name>
    <name type="common">Mustard</name>
    <dbReference type="NCBI Taxonomy" id="69181"/>
    <lineage>
        <taxon>Eukaryota</taxon>
        <taxon>Viridiplantae</taxon>
        <taxon>Streptophyta</taxon>
        <taxon>Embryophyta</taxon>
        <taxon>Tracheophyta</taxon>
        <taxon>Spermatophyta</taxon>
        <taxon>Magnoliopsida</taxon>
        <taxon>eudicotyledons</taxon>
        <taxon>Gunneridae</taxon>
        <taxon>Pentapetalae</taxon>
        <taxon>rosids</taxon>
        <taxon>malvids</taxon>
        <taxon>Brassicales</taxon>
        <taxon>Brassicaceae</taxon>
        <taxon>Brassiceae</taxon>
        <taxon>Brassica</taxon>
    </lineage>
</organism>
<evidence type="ECO:0000313" key="4">
    <source>
        <dbReference type="Proteomes" id="UP000266723"/>
    </source>
</evidence>
<reference evidence="3 4" key="1">
    <citation type="journal article" date="2020" name="BMC Genomics">
        <title>Intraspecific diversification of the crop wild relative Brassica cretica Lam. using demographic model selection.</title>
        <authorList>
            <person name="Kioukis A."/>
            <person name="Michalopoulou V.A."/>
            <person name="Briers L."/>
            <person name="Pirintsos S."/>
            <person name="Studholme D.J."/>
            <person name="Pavlidis P."/>
            <person name="Sarris P.F."/>
        </authorList>
    </citation>
    <scope>NUCLEOTIDE SEQUENCE [LARGE SCALE GENOMIC DNA]</scope>
    <source>
        <strain evidence="4">cv. PFS-1207/04</strain>
    </source>
</reference>
<comment type="caution">
    <text evidence="3">The sequence shown here is derived from an EMBL/GenBank/DDBJ whole genome shotgun (WGS) entry which is preliminary data.</text>
</comment>
<protein>
    <recommendedName>
        <fullName evidence="2">RNase H type-1 domain-containing protein</fullName>
    </recommendedName>
</protein>
<keyword evidence="4" id="KW-1185">Reference proteome</keyword>
<accession>A0ABQ7AEY9</accession>
<dbReference type="InterPro" id="IPR012337">
    <property type="entry name" value="RNaseH-like_sf"/>
</dbReference>
<dbReference type="CDD" id="cd06222">
    <property type="entry name" value="RNase_H_like"/>
    <property type="match status" value="1"/>
</dbReference>
<proteinExistence type="predicted"/>
<dbReference type="Pfam" id="PF13456">
    <property type="entry name" value="RVT_3"/>
    <property type="match status" value="1"/>
</dbReference>
<evidence type="ECO:0000313" key="3">
    <source>
        <dbReference type="EMBL" id="KAF3496334.1"/>
    </source>
</evidence>
<evidence type="ECO:0000259" key="2">
    <source>
        <dbReference type="Pfam" id="PF13456"/>
    </source>
</evidence>
<gene>
    <name evidence="3" type="ORF">DY000_02053481</name>
</gene>
<feature type="region of interest" description="Disordered" evidence="1">
    <location>
        <begin position="1"/>
        <end position="27"/>
    </location>
</feature>
<dbReference type="Gene3D" id="3.30.420.10">
    <property type="entry name" value="Ribonuclease H-like superfamily/Ribonuclease H"/>
    <property type="match status" value="1"/>
</dbReference>
<dbReference type="SUPFAM" id="SSF53098">
    <property type="entry name" value="Ribonuclease H-like"/>
    <property type="match status" value="1"/>
</dbReference>
<dbReference type="EMBL" id="QGKV02002055">
    <property type="protein sequence ID" value="KAF3496334.1"/>
    <property type="molecule type" value="Genomic_DNA"/>
</dbReference>